<accession>A0A2R7Y4X8</accession>
<comment type="catalytic activity">
    <reaction evidence="11">
        <text>N-terminal L-alanyl-[protein] + acetyl-CoA = N-terminal N(alpha)-acetyl-L-alanyl-[protein] + CoA + H(+)</text>
        <dbReference type="Rhea" id="RHEA:50500"/>
        <dbReference type="Rhea" id="RHEA-COMP:12701"/>
        <dbReference type="Rhea" id="RHEA-COMP:12702"/>
        <dbReference type="ChEBI" id="CHEBI:15378"/>
        <dbReference type="ChEBI" id="CHEBI:57287"/>
        <dbReference type="ChEBI" id="CHEBI:57288"/>
        <dbReference type="ChEBI" id="CHEBI:64718"/>
        <dbReference type="ChEBI" id="CHEBI:83683"/>
        <dbReference type="EC" id="2.3.1.255"/>
    </reaction>
</comment>
<evidence type="ECO:0000256" key="12">
    <source>
        <dbReference type="ARBA" id="ARBA00049103"/>
    </source>
</evidence>
<comment type="catalytic activity">
    <reaction evidence="13">
        <text>N-terminal L-methionyl-L-glutamyl-[protein] + acetyl-CoA = N-terminal N(alpha)-acetyl-L-methionyl-L-glutamyl-[protein] + CoA + H(+)</text>
        <dbReference type="Rhea" id="RHEA:50488"/>
        <dbReference type="Rhea" id="RHEA-COMP:12696"/>
        <dbReference type="Rhea" id="RHEA-COMP:12697"/>
        <dbReference type="ChEBI" id="CHEBI:15378"/>
        <dbReference type="ChEBI" id="CHEBI:57287"/>
        <dbReference type="ChEBI" id="CHEBI:57288"/>
        <dbReference type="ChEBI" id="CHEBI:133359"/>
        <dbReference type="ChEBI" id="CHEBI:133360"/>
    </reaction>
</comment>
<dbReference type="InterPro" id="IPR006464">
    <property type="entry name" value="AcTrfase_RimI/Ard1"/>
</dbReference>
<evidence type="ECO:0000256" key="3">
    <source>
        <dbReference type="ARBA" id="ARBA00022679"/>
    </source>
</evidence>
<sequence length="159" mass="18689">MAGFTIRKARLEDLPQVININLISLREHYPEDFWRQHLEMWGEAFLVAEADSKIVGYVMSRVERGFGYLRKSLYKKLGHIVSIAVMPEYRGRGIGYALMTEALKKLKEVYDVKEVYLEVRVSNEPAIRLYEKLGFKKVQRIKYYYLDGEDAWLMSIELS</sequence>
<dbReference type="Gene3D" id="3.40.630.30">
    <property type="match status" value="1"/>
</dbReference>
<gene>
    <name evidence="18" type="ORF">B7O98_07235</name>
</gene>
<dbReference type="EMBL" id="NBVN01000004">
    <property type="protein sequence ID" value="PUA32439.1"/>
    <property type="molecule type" value="Genomic_DNA"/>
</dbReference>
<dbReference type="PANTHER" id="PTHR23091:SF4">
    <property type="entry name" value="N-TERMINAL AMINO-ACID N(ALPHA)-ACETYLTRANSFERASE NATA"/>
    <property type="match status" value="1"/>
</dbReference>
<dbReference type="PANTHER" id="PTHR23091">
    <property type="entry name" value="N-TERMINAL ACETYLTRANSFERASE"/>
    <property type="match status" value="1"/>
</dbReference>
<comment type="subunit">
    <text evidence="1">Homodimer.</text>
</comment>
<evidence type="ECO:0000313" key="18">
    <source>
        <dbReference type="EMBL" id="PUA32439.1"/>
    </source>
</evidence>
<evidence type="ECO:0000256" key="11">
    <source>
        <dbReference type="ARBA" id="ARBA00048236"/>
    </source>
</evidence>
<comment type="catalytic activity">
    <reaction evidence="10">
        <text>N-terminal L-seryl-[protein] + acetyl-CoA = N-terminal N(alpha)-acetyl-L-seryl-[protein] + CoA + H(+)</text>
        <dbReference type="Rhea" id="RHEA:50504"/>
        <dbReference type="Rhea" id="RHEA-COMP:12703"/>
        <dbReference type="Rhea" id="RHEA-COMP:12704"/>
        <dbReference type="ChEBI" id="CHEBI:15378"/>
        <dbReference type="ChEBI" id="CHEBI:57287"/>
        <dbReference type="ChEBI" id="CHEBI:57288"/>
        <dbReference type="ChEBI" id="CHEBI:64738"/>
        <dbReference type="ChEBI" id="CHEBI:83690"/>
        <dbReference type="EC" id="2.3.1.255"/>
    </reaction>
</comment>
<dbReference type="EC" id="2.3.1.255" evidence="8"/>
<dbReference type="GO" id="GO:0046872">
    <property type="term" value="F:metal ion binding"/>
    <property type="evidence" value="ECO:0007669"/>
    <property type="project" value="UniProtKB-KW"/>
</dbReference>
<keyword evidence="4" id="KW-0479">Metal-binding</keyword>
<dbReference type="InterPro" id="IPR000182">
    <property type="entry name" value="GNAT_dom"/>
</dbReference>
<evidence type="ECO:0000313" key="19">
    <source>
        <dbReference type="Proteomes" id="UP000244093"/>
    </source>
</evidence>
<feature type="domain" description="N-acetyltransferase" evidence="17">
    <location>
        <begin position="4"/>
        <end position="159"/>
    </location>
</feature>
<organism evidence="18 19">
    <name type="scientific">Zestosphaera tikiterensis</name>
    <dbReference type="NCBI Taxonomy" id="1973259"/>
    <lineage>
        <taxon>Archaea</taxon>
        <taxon>Thermoproteota</taxon>
        <taxon>Thermoprotei</taxon>
        <taxon>Desulfurococcales</taxon>
        <taxon>Desulfurococcaceae</taxon>
        <taxon>Zestosphaera</taxon>
    </lineage>
</organism>
<proteinExistence type="inferred from homology"/>
<evidence type="ECO:0000256" key="14">
    <source>
        <dbReference type="ARBA" id="ARBA00073228"/>
    </source>
</evidence>
<dbReference type="NCBIfam" id="TIGR01575">
    <property type="entry name" value="rimI"/>
    <property type="match status" value="1"/>
</dbReference>
<evidence type="ECO:0000256" key="9">
    <source>
        <dbReference type="ARBA" id="ARBA00039121"/>
    </source>
</evidence>
<evidence type="ECO:0000256" key="4">
    <source>
        <dbReference type="ARBA" id="ARBA00022723"/>
    </source>
</evidence>
<reference evidence="18" key="1">
    <citation type="submission" date="2017-04" db="EMBL/GenBank/DDBJ databases">
        <authorList>
            <person name="Afonso C.L."/>
            <person name="Miller P.J."/>
            <person name="Scott M.A."/>
            <person name="Spackman E."/>
            <person name="Goraichik I."/>
            <person name="Dimitrov K.M."/>
            <person name="Suarez D.L."/>
            <person name="Swayne D.E."/>
        </authorList>
    </citation>
    <scope>NUCLEOTIDE SEQUENCE</scope>
    <source>
        <strain evidence="18">NZ3</strain>
    </source>
</reference>
<name>A0A2R7Y4X8_9CREN</name>
<dbReference type="InterPro" id="IPR016181">
    <property type="entry name" value="Acyl_CoA_acyltransferase"/>
</dbReference>
<evidence type="ECO:0000256" key="2">
    <source>
        <dbReference type="ARBA" id="ARBA00022490"/>
    </source>
</evidence>
<dbReference type="Proteomes" id="UP000244093">
    <property type="component" value="Unassembled WGS sequence"/>
</dbReference>
<reference evidence="18" key="2">
    <citation type="journal article" date="2018" name="Syst. Appl. Microbiol.">
        <title>A new symbiotic nanoarchaeote (Candidatus Nanoclepta minutus) and its host (Zestosphaera tikiterensis gen. nov., sp. nov.) from a New Zealand hot spring.</title>
        <authorList>
            <person name="St John E."/>
            <person name="Liu Y."/>
            <person name="Podar M."/>
            <person name="Stott M.B."/>
            <person name="Meneghin J."/>
            <person name="Chen Z."/>
            <person name="Lagutin K."/>
            <person name="Mitchell K."/>
            <person name="Reysenbach A.L."/>
        </authorList>
    </citation>
    <scope>NUCLEOTIDE SEQUENCE [LARGE SCALE GENOMIC DNA]</scope>
    <source>
        <strain evidence="18">NZ3</strain>
    </source>
</reference>
<evidence type="ECO:0000256" key="5">
    <source>
        <dbReference type="ARBA" id="ARBA00022833"/>
    </source>
</evidence>
<dbReference type="AlphaFoldDB" id="A0A2R7Y4X8"/>
<keyword evidence="2" id="KW-0963">Cytoplasm</keyword>
<keyword evidence="3 18" id="KW-0808">Transferase</keyword>
<comment type="similarity">
    <text evidence="7">Belongs to the acetyltransferase family. ARD1 subfamily.</text>
</comment>
<evidence type="ECO:0000256" key="13">
    <source>
        <dbReference type="ARBA" id="ARBA00051494"/>
    </source>
</evidence>
<evidence type="ECO:0000256" key="10">
    <source>
        <dbReference type="ARBA" id="ARBA00047491"/>
    </source>
</evidence>
<dbReference type="FunFam" id="3.40.630.30:FF:000200">
    <property type="entry name" value="N-alpha-acetyltransferase"/>
    <property type="match status" value="1"/>
</dbReference>
<dbReference type="GO" id="GO:0031415">
    <property type="term" value="C:NatA complex"/>
    <property type="evidence" value="ECO:0007669"/>
    <property type="project" value="InterPro"/>
</dbReference>
<keyword evidence="6" id="KW-0012">Acyltransferase</keyword>
<evidence type="ECO:0000256" key="8">
    <source>
        <dbReference type="ARBA" id="ARBA00026110"/>
    </source>
</evidence>
<dbReference type="GO" id="GO:0120518">
    <property type="term" value="F:protein N-terminal-methionine acetyltransferase activity"/>
    <property type="evidence" value="ECO:0007669"/>
    <property type="project" value="UniProtKB-EC"/>
</dbReference>
<dbReference type="Pfam" id="PF00583">
    <property type="entry name" value="Acetyltransf_1"/>
    <property type="match status" value="1"/>
</dbReference>
<dbReference type="EC" id="2.3.1.258" evidence="9"/>
<evidence type="ECO:0000256" key="1">
    <source>
        <dbReference type="ARBA" id="ARBA00011738"/>
    </source>
</evidence>
<comment type="caution">
    <text evidence="18">The sequence shown here is derived from an EMBL/GenBank/DDBJ whole genome shotgun (WGS) entry which is preliminary data.</text>
</comment>
<protein>
    <recommendedName>
        <fullName evidence="14">N-alpha-acetyltransferase</fullName>
        <ecNumber evidence="8">2.3.1.255</ecNumber>
        <ecNumber evidence="9">2.3.1.258</ecNumber>
    </recommendedName>
    <alternativeName>
        <fullName evidence="16">Amino-terminal acetyltransferase</fullName>
    </alternativeName>
    <alternativeName>
        <fullName evidence="15">N-terminal acetyltransferase</fullName>
    </alternativeName>
</protein>
<dbReference type="InterPro" id="IPR045047">
    <property type="entry name" value="Ard1-like"/>
</dbReference>
<keyword evidence="5" id="KW-0862">Zinc</keyword>
<comment type="catalytic activity">
    <reaction evidence="12">
        <text>N-terminal L-methionyl-L-leucyl-[protein] + acetyl-CoA = N-terminal N(alpha)-acetyl-L-methionyl-L-leucyl-[protein] + CoA + H(+)</text>
        <dbReference type="Rhea" id="RHEA:50520"/>
        <dbReference type="Rhea" id="RHEA-COMP:12711"/>
        <dbReference type="Rhea" id="RHEA-COMP:12712"/>
        <dbReference type="ChEBI" id="CHEBI:15378"/>
        <dbReference type="ChEBI" id="CHEBI:57287"/>
        <dbReference type="ChEBI" id="CHEBI:57288"/>
        <dbReference type="ChEBI" id="CHEBI:133377"/>
        <dbReference type="ChEBI" id="CHEBI:133378"/>
        <dbReference type="EC" id="2.3.1.258"/>
    </reaction>
</comment>
<dbReference type="CDD" id="cd04301">
    <property type="entry name" value="NAT_SF"/>
    <property type="match status" value="1"/>
</dbReference>
<evidence type="ECO:0000259" key="17">
    <source>
        <dbReference type="PROSITE" id="PS51186"/>
    </source>
</evidence>
<evidence type="ECO:0000256" key="6">
    <source>
        <dbReference type="ARBA" id="ARBA00023315"/>
    </source>
</evidence>
<evidence type="ECO:0000256" key="15">
    <source>
        <dbReference type="ARBA" id="ARBA00076912"/>
    </source>
</evidence>
<dbReference type="SUPFAM" id="SSF55729">
    <property type="entry name" value="Acyl-CoA N-acyltransferases (Nat)"/>
    <property type="match status" value="1"/>
</dbReference>
<dbReference type="PROSITE" id="PS51186">
    <property type="entry name" value="GNAT"/>
    <property type="match status" value="1"/>
</dbReference>
<evidence type="ECO:0000256" key="16">
    <source>
        <dbReference type="ARBA" id="ARBA00080792"/>
    </source>
</evidence>
<evidence type="ECO:0000256" key="7">
    <source>
        <dbReference type="ARBA" id="ARBA00025786"/>
    </source>
</evidence>